<dbReference type="AlphaFoldDB" id="A0A1B1NJS4"/>
<dbReference type="STRING" id="45658.VSVS12_00083"/>
<dbReference type="InterPro" id="IPR039446">
    <property type="entry name" value="DauR-like"/>
</dbReference>
<dbReference type="Pfam" id="PF13309">
    <property type="entry name" value="HTH_22"/>
    <property type="match status" value="1"/>
</dbReference>
<dbReference type="PANTHER" id="PTHR35568">
    <property type="entry name" value="TRANSCRIPTIONAL REGULATOR DAUR"/>
    <property type="match status" value="1"/>
</dbReference>
<sequence length="209" mass="23476">MNYLSLYEPIVDMLADFLGHDVEVVLHDLRDLEASIYKIRNGHISGRVVGDPITNLVAKSIATDKSVDYECNYVGLSKDNKKLKCATFYIRNAEKKIVGALCINMMVEQFVNAKRFIDSLLSGFPEMTEENHVDEHLGVSIPEMVDIRIEKVLEAYPVALADLSKEDKITIVTDLNNEGIFLLKGTVGKVAHSLNISEPTVYKYLQQLK</sequence>
<dbReference type="OrthoDB" id="9796595at2"/>
<dbReference type="EMBL" id="CP016414">
    <property type="protein sequence ID" value="ANU37952.1"/>
    <property type="molecule type" value="Genomic_DNA"/>
</dbReference>
<dbReference type="PATRIC" id="fig|45658.6.peg.77"/>
<dbReference type="EMBL" id="MDCJ01000002">
    <property type="protein sequence ID" value="ODS12726.1"/>
    <property type="molecule type" value="Genomic_DNA"/>
</dbReference>
<protein>
    <recommendedName>
        <fullName evidence="7">DNA-binding protein</fullName>
    </recommendedName>
</protein>
<dbReference type="InterPro" id="IPR013559">
    <property type="entry name" value="YheO"/>
</dbReference>
<reference evidence="3 5" key="1">
    <citation type="submission" date="2016-07" db="EMBL/GenBank/DDBJ databases">
        <title>Genome sequencing of Vibrio scophthalmi strain VS-05, an isolated from Paralichthys olivaceus.</title>
        <authorList>
            <person name="Han H.-J."/>
        </authorList>
    </citation>
    <scope>NUCLEOTIDE SEQUENCE [LARGE SCALE GENOMIC DNA]</scope>
    <source>
        <strain evidence="3 5">VS-05</strain>
    </source>
</reference>
<dbReference type="GeneID" id="96872072"/>
<name>A0A1B1NJS4_9VIBR</name>
<evidence type="ECO:0008006" key="7">
    <source>
        <dbReference type="Google" id="ProtNLM"/>
    </source>
</evidence>
<evidence type="ECO:0000259" key="2">
    <source>
        <dbReference type="Pfam" id="PF13309"/>
    </source>
</evidence>
<dbReference type="Proteomes" id="UP000095131">
    <property type="component" value="Unassembled WGS sequence"/>
</dbReference>
<organism evidence="4 6">
    <name type="scientific">Vibrio scophthalmi</name>
    <dbReference type="NCBI Taxonomy" id="45658"/>
    <lineage>
        <taxon>Bacteria</taxon>
        <taxon>Pseudomonadati</taxon>
        <taxon>Pseudomonadota</taxon>
        <taxon>Gammaproteobacteria</taxon>
        <taxon>Vibrionales</taxon>
        <taxon>Vibrionaceae</taxon>
        <taxon>Vibrio</taxon>
    </lineage>
</organism>
<dbReference type="KEGG" id="vsc:VSVS12_00083"/>
<evidence type="ECO:0000313" key="4">
    <source>
        <dbReference type="EMBL" id="ODS12726.1"/>
    </source>
</evidence>
<dbReference type="PANTHER" id="PTHR35568:SF1">
    <property type="entry name" value="TRANSCRIPTIONAL REGULATOR DAUR"/>
    <property type="match status" value="1"/>
</dbReference>
<reference evidence="4 6" key="2">
    <citation type="submission" date="2016-08" db="EMBL/GenBank/DDBJ databases">
        <title>Genome sequencing of Vibrio scophthalmi strain FP3289, an isolated from Paralichthys olivaceus.</title>
        <authorList>
            <person name="Han H.-J."/>
        </authorList>
    </citation>
    <scope>NUCLEOTIDE SEQUENCE [LARGE SCALE GENOMIC DNA]</scope>
    <source>
        <strain evidence="4 6">FP3289</strain>
    </source>
</reference>
<dbReference type="Pfam" id="PF08348">
    <property type="entry name" value="PAS_6"/>
    <property type="match status" value="1"/>
</dbReference>
<evidence type="ECO:0000259" key="1">
    <source>
        <dbReference type="Pfam" id="PF08348"/>
    </source>
</evidence>
<gene>
    <name evidence="4" type="ORF">VSF3289_03081</name>
    <name evidence="3" type="ORF">VSVS05_02898</name>
</gene>
<dbReference type="Proteomes" id="UP000092528">
    <property type="component" value="Chromosome 1"/>
</dbReference>
<feature type="domain" description="Transcriptional regulator DauR-like HTH" evidence="2">
    <location>
        <begin position="147"/>
        <end position="205"/>
    </location>
</feature>
<proteinExistence type="predicted"/>
<feature type="domain" description="YheO-like" evidence="1">
    <location>
        <begin position="4"/>
        <end position="115"/>
    </location>
</feature>
<dbReference type="RefSeq" id="WP_065429550.1">
    <property type="nucleotide sequence ID" value="NZ_CP016307.1"/>
</dbReference>
<evidence type="ECO:0000313" key="6">
    <source>
        <dbReference type="Proteomes" id="UP000095131"/>
    </source>
</evidence>
<dbReference type="InterPro" id="IPR039445">
    <property type="entry name" value="DauR-like_HTH"/>
</dbReference>
<accession>A0A1B1NJS4</accession>
<evidence type="ECO:0000313" key="3">
    <source>
        <dbReference type="EMBL" id="ANU37952.1"/>
    </source>
</evidence>
<evidence type="ECO:0000313" key="5">
    <source>
        <dbReference type="Proteomes" id="UP000092528"/>
    </source>
</evidence>
<keyword evidence="5" id="KW-1185">Reference proteome</keyword>